<reference evidence="11 12" key="1">
    <citation type="submission" date="2018-01" db="EMBL/GenBank/DDBJ databases">
        <title>Complete genome sequences of 14 Citrobacter spp. isolated from plant in Canada.</title>
        <authorList>
            <person name="Bhandare S.G."/>
            <person name="Colavecchio A."/>
            <person name="Jeukens J."/>
            <person name="Emond-Rheault J.-G."/>
            <person name="Freschi L."/>
            <person name="Hamel J."/>
            <person name="Kukavica-Ibrulj I."/>
            <person name="Levesque R."/>
            <person name="Goodridge L."/>
        </authorList>
    </citation>
    <scope>NUCLEOTIDE SEQUENCE [LARGE SCALE GENOMIC DNA]</scope>
    <source>
        <strain evidence="11 12">S1285</strain>
    </source>
</reference>
<dbReference type="RefSeq" id="WP_103780428.1">
    <property type="nucleotide sequence ID" value="NZ_PQLX01000021.1"/>
</dbReference>
<organism evidence="11 12">
    <name type="scientific">Citrobacter amalonaticus</name>
    <dbReference type="NCBI Taxonomy" id="35703"/>
    <lineage>
        <taxon>Bacteria</taxon>
        <taxon>Pseudomonadati</taxon>
        <taxon>Pseudomonadota</taxon>
        <taxon>Gammaproteobacteria</taxon>
        <taxon>Enterobacterales</taxon>
        <taxon>Enterobacteriaceae</taxon>
        <taxon>Citrobacter</taxon>
    </lineage>
</organism>
<accession>A0A2S4RPV2</accession>
<dbReference type="Pfam" id="PF00015">
    <property type="entry name" value="MCPsignal"/>
    <property type="match status" value="1"/>
</dbReference>
<keyword evidence="8" id="KW-0812">Transmembrane</keyword>
<dbReference type="PANTHER" id="PTHR43531:SF14">
    <property type="entry name" value="METHYL-ACCEPTING CHEMOTAXIS PROTEIN I-RELATED"/>
    <property type="match status" value="1"/>
</dbReference>
<evidence type="ECO:0000256" key="4">
    <source>
        <dbReference type="ARBA" id="ARBA00023224"/>
    </source>
</evidence>
<dbReference type="EMBL" id="PQLX01000021">
    <property type="protein sequence ID" value="POU59092.1"/>
    <property type="molecule type" value="Genomic_DNA"/>
</dbReference>
<dbReference type="SUPFAM" id="SSF58104">
    <property type="entry name" value="Methyl-accepting chemotaxis protein (MCP) signaling domain"/>
    <property type="match status" value="1"/>
</dbReference>
<dbReference type="InterPro" id="IPR051310">
    <property type="entry name" value="MCP_chemotaxis"/>
</dbReference>
<dbReference type="InterPro" id="IPR004089">
    <property type="entry name" value="MCPsignal_dom"/>
</dbReference>
<dbReference type="Gene3D" id="1.10.287.950">
    <property type="entry name" value="Methyl-accepting chemotaxis protein"/>
    <property type="match status" value="1"/>
</dbReference>
<feature type="region of interest" description="Disordered" evidence="7">
    <location>
        <begin position="512"/>
        <end position="546"/>
    </location>
</feature>
<comment type="subcellular location">
    <subcellularLocation>
        <location evidence="1">Cell inner membrane</location>
        <topology evidence="1">Multi-pass membrane protein</topology>
    </subcellularLocation>
</comment>
<dbReference type="Pfam" id="PF00672">
    <property type="entry name" value="HAMP"/>
    <property type="match status" value="1"/>
</dbReference>
<dbReference type="OrthoDB" id="6466596at2"/>
<feature type="domain" description="Methyl-accepting transducer" evidence="9">
    <location>
        <begin position="263"/>
        <end position="492"/>
    </location>
</feature>
<feature type="domain" description="HAMP" evidence="10">
    <location>
        <begin position="206"/>
        <end position="258"/>
    </location>
</feature>
<evidence type="ECO:0000256" key="8">
    <source>
        <dbReference type="SAM" id="Phobius"/>
    </source>
</evidence>
<evidence type="ECO:0000259" key="10">
    <source>
        <dbReference type="PROSITE" id="PS50885"/>
    </source>
</evidence>
<dbReference type="GO" id="GO:0006935">
    <property type="term" value="P:chemotaxis"/>
    <property type="evidence" value="ECO:0007669"/>
    <property type="project" value="UniProtKB-KW"/>
</dbReference>
<gene>
    <name evidence="11" type="ORF">C3430_27130</name>
</gene>
<dbReference type="AlphaFoldDB" id="A0A2S4RPV2"/>
<feature type="transmembrane region" description="Helical" evidence="8">
    <location>
        <begin position="6"/>
        <end position="29"/>
    </location>
</feature>
<comment type="caution">
    <text evidence="11">The sequence shown here is derived from an EMBL/GenBank/DDBJ whole genome shotgun (WGS) entry which is preliminary data.</text>
</comment>
<dbReference type="PANTHER" id="PTHR43531">
    <property type="entry name" value="PROTEIN ICFG"/>
    <property type="match status" value="1"/>
</dbReference>
<dbReference type="SMART" id="SM00283">
    <property type="entry name" value="MA"/>
    <property type="match status" value="1"/>
</dbReference>
<evidence type="ECO:0000256" key="6">
    <source>
        <dbReference type="PROSITE-ProRule" id="PRU00284"/>
    </source>
</evidence>
<dbReference type="PROSITE" id="PS50885">
    <property type="entry name" value="HAMP"/>
    <property type="match status" value="1"/>
</dbReference>
<evidence type="ECO:0000256" key="2">
    <source>
        <dbReference type="ARBA" id="ARBA00022481"/>
    </source>
</evidence>
<dbReference type="PROSITE" id="PS50111">
    <property type="entry name" value="CHEMOTAXIS_TRANSDUC_2"/>
    <property type="match status" value="1"/>
</dbReference>
<feature type="transmembrane region" description="Helical" evidence="8">
    <location>
        <begin position="182"/>
        <end position="204"/>
    </location>
</feature>
<evidence type="ECO:0000256" key="1">
    <source>
        <dbReference type="ARBA" id="ARBA00004429"/>
    </source>
</evidence>
<dbReference type="FunFam" id="1.10.287.950:FF:000001">
    <property type="entry name" value="Methyl-accepting chemotaxis sensory transducer"/>
    <property type="match status" value="1"/>
</dbReference>
<keyword evidence="4 6" id="KW-0807">Transducer</keyword>
<keyword evidence="3" id="KW-0145">Chemotaxis</keyword>
<proteinExistence type="inferred from homology"/>
<evidence type="ECO:0000259" key="9">
    <source>
        <dbReference type="PROSITE" id="PS50111"/>
    </source>
</evidence>
<comment type="similarity">
    <text evidence="5">Belongs to the methyl-accepting chemotaxis (MCP) protein family.</text>
</comment>
<name>A0A2S4RPV2_CITAM</name>
<dbReference type="InterPro" id="IPR003660">
    <property type="entry name" value="HAMP_dom"/>
</dbReference>
<dbReference type="Proteomes" id="UP000237003">
    <property type="component" value="Unassembled WGS sequence"/>
</dbReference>
<keyword evidence="2" id="KW-0488">Methylation</keyword>
<dbReference type="CDD" id="cd11386">
    <property type="entry name" value="MCP_signal"/>
    <property type="match status" value="1"/>
</dbReference>
<keyword evidence="8" id="KW-1133">Transmembrane helix</keyword>
<dbReference type="PRINTS" id="PR00260">
    <property type="entry name" value="CHEMTRNSDUCR"/>
</dbReference>
<keyword evidence="8" id="KW-0472">Membrane</keyword>
<evidence type="ECO:0000313" key="11">
    <source>
        <dbReference type="EMBL" id="POU59092.1"/>
    </source>
</evidence>
<dbReference type="GO" id="GO:0005886">
    <property type="term" value="C:plasma membrane"/>
    <property type="evidence" value="ECO:0007669"/>
    <property type="project" value="UniProtKB-SubCell"/>
</dbReference>
<evidence type="ECO:0000256" key="5">
    <source>
        <dbReference type="ARBA" id="ARBA00029447"/>
    </source>
</evidence>
<dbReference type="GO" id="GO:0004888">
    <property type="term" value="F:transmembrane signaling receptor activity"/>
    <property type="evidence" value="ECO:0007669"/>
    <property type="project" value="InterPro"/>
</dbReference>
<dbReference type="InterPro" id="IPR004090">
    <property type="entry name" value="Chemotax_Me-accpt_rcpt"/>
</dbReference>
<evidence type="ECO:0000256" key="7">
    <source>
        <dbReference type="SAM" id="MobiDB-lite"/>
    </source>
</evidence>
<sequence>MKEYSISALIKGVLFVLCLGIVTVSLYSIKSMYNVSDTFSNLEADTDKLRDLRLMSVHLTMARGDLNFVHNDTHASKELLDRKVIAVRDSIGNAKKYADAFYHAEGIDDRGAQLTQAIYQRFNDLIDGYNGNLKQLEAYINSGFNNGARETALDQAIEEYATYSKTRSNRYIDEFEASRSSYIMVAIILLCAAVALSVYFWFIIKRNVFQRLTLTATMLQKIGKGELYHQFEIGSRNEIGLMLVSLQEMKDSLISMISSVRLKSDHLNNEAVNIERGNLELASRTEQQASALHQTAASMEEIKTIVANNAENARQANDLVQQARSTAGSGSEVMSDVVITMDKILSSARKISEINNVIDGIANQTNILALNAAVEAARAGEQGRGFSVVATEVRHLAKRSADAAKEISSLINDSMKNVDDGARLIEDAGTTMQEIVASVTHVSDIMLEITQASKEQSSGISQISEAVNEMDLATQQNATLVEQSAQITRDMNNLAKALFDTVAVFHVDENPPAREERPVVALKTPSKKSQSTRQKIRAEEGTWTEF</sequence>
<evidence type="ECO:0000256" key="3">
    <source>
        <dbReference type="ARBA" id="ARBA00022500"/>
    </source>
</evidence>
<dbReference type="GO" id="GO:0007165">
    <property type="term" value="P:signal transduction"/>
    <property type="evidence" value="ECO:0007669"/>
    <property type="project" value="UniProtKB-KW"/>
</dbReference>
<protein>
    <submittedName>
        <fullName evidence="11">Methyl-accepting chemotaxis protein</fullName>
    </submittedName>
</protein>
<evidence type="ECO:0000313" key="12">
    <source>
        <dbReference type="Proteomes" id="UP000237003"/>
    </source>
</evidence>